<evidence type="ECO:0000313" key="2">
    <source>
        <dbReference type="EMBL" id="KAJ6842806.1"/>
    </source>
</evidence>
<dbReference type="Proteomes" id="UP001140949">
    <property type="component" value="Unassembled WGS sequence"/>
</dbReference>
<evidence type="ECO:0000313" key="3">
    <source>
        <dbReference type="Proteomes" id="UP001140949"/>
    </source>
</evidence>
<keyword evidence="3" id="KW-1185">Reference proteome</keyword>
<feature type="region of interest" description="Disordered" evidence="1">
    <location>
        <begin position="1"/>
        <end position="64"/>
    </location>
</feature>
<feature type="compositionally biased region" description="Pro residues" evidence="1">
    <location>
        <begin position="27"/>
        <end position="37"/>
    </location>
</feature>
<dbReference type="EMBL" id="JANAVB010007399">
    <property type="protein sequence ID" value="KAJ6842806.1"/>
    <property type="molecule type" value="Genomic_DNA"/>
</dbReference>
<protein>
    <submittedName>
        <fullName evidence="2">Uncharacterized protein</fullName>
    </submittedName>
</protein>
<name>A0AAX6HP09_IRIPA</name>
<proteinExistence type="predicted"/>
<dbReference type="PANTHER" id="PTHR35459">
    <property type="entry name" value="T1N6.14 PROTEIN"/>
    <property type="match status" value="1"/>
</dbReference>
<dbReference type="PANTHER" id="PTHR35459:SF2">
    <property type="entry name" value="T1N6.14 PROTEIN"/>
    <property type="match status" value="1"/>
</dbReference>
<accession>A0AAX6HP09</accession>
<gene>
    <name evidence="2" type="ORF">M6B38_298675</name>
</gene>
<reference evidence="2" key="2">
    <citation type="submission" date="2023-04" db="EMBL/GenBank/DDBJ databases">
        <authorList>
            <person name="Bruccoleri R.E."/>
            <person name="Oakeley E.J."/>
            <person name="Faust A.-M."/>
            <person name="Dessus-Babus S."/>
            <person name="Altorfer M."/>
            <person name="Burckhardt D."/>
            <person name="Oertli M."/>
            <person name="Naumann U."/>
            <person name="Petersen F."/>
            <person name="Wong J."/>
        </authorList>
    </citation>
    <scope>NUCLEOTIDE SEQUENCE</scope>
    <source>
        <strain evidence="2">GSM-AAB239-AS_SAM_17_03QT</strain>
        <tissue evidence="2">Leaf</tissue>
    </source>
</reference>
<dbReference type="AlphaFoldDB" id="A0AAX6HP09"/>
<reference evidence="2" key="1">
    <citation type="journal article" date="2023" name="GigaByte">
        <title>Genome assembly of the bearded iris, Iris pallida Lam.</title>
        <authorList>
            <person name="Bruccoleri R.E."/>
            <person name="Oakeley E.J."/>
            <person name="Faust A.M.E."/>
            <person name="Altorfer M."/>
            <person name="Dessus-Babus S."/>
            <person name="Burckhardt D."/>
            <person name="Oertli M."/>
            <person name="Naumann U."/>
            <person name="Petersen F."/>
            <person name="Wong J."/>
        </authorList>
    </citation>
    <scope>NUCLEOTIDE SEQUENCE</scope>
    <source>
        <strain evidence="2">GSM-AAB239-AS_SAM_17_03QT</strain>
    </source>
</reference>
<comment type="caution">
    <text evidence="2">The sequence shown here is derived from an EMBL/GenBank/DDBJ whole genome shotgun (WGS) entry which is preliminary data.</text>
</comment>
<feature type="region of interest" description="Disordered" evidence="1">
    <location>
        <begin position="129"/>
        <end position="171"/>
    </location>
</feature>
<sequence length="214" mass="23644">MEEAVTAVPEEIPKPDPLPNNPGMQEPDPPLPPPLPKPEQVKPEPEPAPPSSHSHGGGTKRKLVSLGDFRNTNYYKIRTIIRDLRPLFLQVIHAPDFRHNKVVGDIRKQMKTMIELARELRYAEYNTRLQTPGKEQPSGGAAKEEKPQLVESQVPQTRLEKIPPEEGSQGTYVVGGSPVGWNFLVYLGGNPVYYGETKAGFRARQAAKAAQPSG</sequence>
<evidence type="ECO:0000256" key="1">
    <source>
        <dbReference type="SAM" id="MobiDB-lite"/>
    </source>
</evidence>
<organism evidence="2 3">
    <name type="scientific">Iris pallida</name>
    <name type="common">Sweet iris</name>
    <dbReference type="NCBI Taxonomy" id="29817"/>
    <lineage>
        <taxon>Eukaryota</taxon>
        <taxon>Viridiplantae</taxon>
        <taxon>Streptophyta</taxon>
        <taxon>Embryophyta</taxon>
        <taxon>Tracheophyta</taxon>
        <taxon>Spermatophyta</taxon>
        <taxon>Magnoliopsida</taxon>
        <taxon>Liliopsida</taxon>
        <taxon>Asparagales</taxon>
        <taxon>Iridaceae</taxon>
        <taxon>Iridoideae</taxon>
        <taxon>Irideae</taxon>
        <taxon>Iris</taxon>
    </lineage>
</organism>